<name>A0ABQ8ZGR8_9ROSI</name>
<protein>
    <submittedName>
        <fullName evidence="2">Uncharacterized protein</fullName>
    </submittedName>
</protein>
<dbReference type="EMBL" id="JAPFFI010000492">
    <property type="protein sequence ID" value="KAJ6288134.1"/>
    <property type="molecule type" value="Genomic_DNA"/>
</dbReference>
<feature type="chain" id="PRO_5046854142" evidence="1">
    <location>
        <begin position="24"/>
        <end position="161"/>
    </location>
</feature>
<organism evidence="2 3">
    <name type="scientific">Salix suchowensis</name>
    <dbReference type="NCBI Taxonomy" id="1278906"/>
    <lineage>
        <taxon>Eukaryota</taxon>
        <taxon>Viridiplantae</taxon>
        <taxon>Streptophyta</taxon>
        <taxon>Embryophyta</taxon>
        <taxon>Tracheophyta</taxon>
        <taxon>Spermatophyta</taxon>
        <taxon>Magnoliopsida</taxon>
        <taxon>eudicotyledons</taxon>
        <taxon>Gunneridae</taxon>
        <taxon>Pentapetalae</taxon>
        <taxon>rosids</taxon>
        <taxon>fabids</taxon>
        <taxon>Malpighiales</taxon>
        <taxon>Salicaceae</taxon>
        <taxon>Saliceae</taxon>
        <taxon>Salix</taxon>
    </lineage>
</organism>
<evidence type="ECO:0000313" key="3">
    <source>
        <dbReference type="Proteomes" id="UP001141253"/>
    </source>
</evidence>
<sequence length="161" mass="17868">MCSSFSKTFGICLICHLFYPLNSNPKQAYKQVSWSPHFFVCSGNQRKGQKAFLRSLSLRQQQSLDSSIGISYLGELFEYTTTTKAGESGTLIDTGNTATKAASREVGEYLEIAGKRLLARFAHIPGAPSYGLRDRRRGVCKKRFDILIPTNQESVPGTEYG</sequence>
<reference evidence="2" key="1">
    <citation type="submission" date="2022-10" db="EMBL/GenBank/DDBJ databases">
        <authorList>
            <person name="Hyden B.L."/>
            <person name="Feng K."/>
            <person name="Yates T."/>
            <person name="Jawdy S."/>
            <person name="Smart L.B."/>
            <person name="Muchero W."/>
        </authorList>
    </citation>
    <scope>NUCLEOTIDE SEQUENCE</scope>
    <source>
        <tissue evidence="2">Shoot tip</tissue>
    </source>
</reference>
<gene>
    <name evidence="2" type="ORF">OIU77_022134</name>
</gene>
<evidence type="ECO:0000313" key="2">
    <source>
        <dbReference type="EMBL" id="KAJ6288134.1"/>
    </source>
</evidence>
<evidence type="ECO:0000256" key="1">
    <source>
        <dbReference type="SAM" id="SignalP"/>
    </source>
</evidence>
<feature type="signal peptide" evidence="1">
    <location>
        <begin position="1"/>
        <end position="23"/>
    </location>
</feature>
<keyword evidence="1" id="KW-0732">Signal</keyword>
<dbReference type="Proteomes" id="UP001141253">
    <property type="component" value="Unassembled WGS sequence"/>
</dbReference>
<keyword evidence="3" id="KW-1185">Reference proteome</keyword>
<accession>A0ABQ8ZGR8</accession>
<comment type="caution">
    <text evidence="2">The sequence shown here is derived from an EMBL/GenBank/DDBJ whole genome shotgun (WGS) entry which is preliminary data.</text>
</comment>
<proteinExistence type="predicted"/>
<reference evidence="2" key="2">
    <citation type="journal article" date="2023" name="Int. J. Mol. Sci.">
        <title>De Novo Assembly and Annotation of 11 Diverse Shrub Willow (Salix) Genomes Reveals Novel Gene Organization in Sex-Linked Regions.</title>
        <authorList>
            <person name="Hyden B."/>
            <person name="Feng K."/>
            <person name="Yates T.B."/>
            <person name="Jawdy S."/>
            <person name="Cereghino C."/>
            <person name="Smart L.B."/>
            <person name="Muchero W."/>
        </authorList>
    </citation>
    <scope>NUCLEOTIDE SEQUENCE</scope>
    <source>
        <tissue evidence="2">Shoot tip</tissue>
    </source>
</reference>